<evidence type="ECO:0000313" key="2">
    <source>
        <dbReference type="Proteomes" id="UP001275084"/>
    </source>
</evidence>
<dbReference type="AlphaFoldDB" id="A0AAJ0HGA8"/>
<sequence length="61" mass="7019">MGTHNLICVFYNGQFVLTQYCSCDGYPKGQGIDIVKFLQNPKNIQHLKDRLNHTYKASDLE</sequence>
<feature type="non-terminal residue" evidence="1">
    <location>
        <position position="61"/>
    </location>
</feature>
<dbReference type="Proteomes" id="UP001275084">
    <property type="component" value="Unassembled WGS sequence"/>
</dbReference>
<protein>
    <submittedName>
        <fullName evidence="1">Uncharacterized protein</fullName>
    </submittedName>
</protein>
<dbReference type="EMBL" id="JAUIQD010000005">
    <property type="protein sequence ID" value="KAK3350309.1"/>
    <property type="molecule type" value="Genomic_DNA"/>
</dbReference>
<name>A0AAJ0HGA8_9PEZI</name>
<reference evidence="1" key="1">
    <citation type="journal article" date="2023" name="Mol. Phylogenet. Evol.">
        <title>Genome-scale phylogeny and comparative genomics of the fungal order Sordariales.</title>
        <authorList>
            <person name="Hensen N."/>
            <person name="Bonometti L."/>
            <person name="Westerberg I."/>
            <person name="Brannstrom I.O."/>
            <person name="Guillou S."/>
            <person name="Cros-Aarteil S."/>
            <person name="Calhoun S."/>
            <person name="Haridas S."/>
            <person name="Kuo A."/>
            <person name="Mondo S."/>
            <person name="Pangilinan J."/>
            <person name="Riley R."/>
            <person name="LaButti K."/>
            <person name="Andreopoulos B."/>
            <person name="Lipzen A."/>
            <person name="Chen C."/>
            <person name="Yan M."/>
            <person name="Daum C."/>
            <person name="Ng V."/>
            <person name="Clum A."/>
            <person name="Steindorff A."/>
            <person name="Ohm R.A."/>
            <person name="Martin F."/>
            <person name="Silar P."/>
            <person name="Natvig D.O."/>
            <person name="Lalanne C."/>
            <person name="Gautier V."/>
            <person name="Ament-Velasquez S.L."/>
            <person name="Kruys A."/>
            <person name="Hutchinson M.I."/>
            <person name="Powell A.J."/>
            <person name="Barry K."/>
            <person name="Miller A.N."/>
            <person name="Grigoriev I.V."/>
            <person name="Debuchy R."/>
            <person name="Gladieux P."/>
            <person name="Hiltunen Thoren M."/>
            <person name="Johannesson H."/>
        </authorList>
    </citation>
    <scope>NUCLEOTIDE SEQUENCE</scope>
    <source>
        <strain evidence="1">CBS 955.72</strain>
    </source>
</reference>
<proteinExistence type="predicted"/>
<accession>A0AAJ0HGA8</accession>
<keyword evidence="2" id="KW-1185">Reference proteome</keyword>
<gene>
    <name evidence="1" type="ORF">B0T25DRAFT_439859</name>
</gene>
<evidence type="ECO:0000313" key="1">
    <source>
        <dbReference type="EMBL" id="KAK3350309.1"/>
    </source>
</evidence>
<organism evidence="1 2">
    <name type="scientific">Lasiosphaeria hispida</name>
    <dbReference type="NCBI Taxonomy" id="260671"/>
    <lineage>
        <taxon>Eukaryota</taxon>
        <taxon>Fungi</taxon>
        <taxon>Dikarya</taxon>
        <taxon>Ascomycota</taxon>
        <taxon>Pezizomycotina</taxon>
        <taxon>Sordariomycetes</taxon>
        <taxon>Sordariomycetidae</taxon>
        <taxon>Sordariales</taxon>
        <taxon>Lasiosphaeriaceae</taxon>
        <taxon>Lasiosphaeria</taxon>
    </lineage>
</organism>
<comment type="caution">
    <text evidence="1">The sequence shown here is derived from an EMBL/GenBank/DDBJ whole genome shotgun (WGS) entry which is preliminary data.</text>
</comment>
<reference evidence="1" key="2">
    <citation type="submission" date="2023-06" db="EMBL/GenBank/DDBJ databases">
        <authorList>
            <consortium name="Lawrence Berkeley National Laboratory"/>
            <person name="Haridas S."/>
            <person name="Hensen N."/>
            <person name="Bonometti L."/>
            <person name="Westerberg I."/>
            <person name="Brannstrom I.O."/>
            <person name="Guillou S."/>
            <person name="Cros-Aarteil S."/>
            <person name="Calhoun S."/>
            <person name="Kuo A."/>
            <person name="Mondo S."/>
            <person name="Pangilinan J."/>
            <person name="Riley R."/>
            <person name="Labutti K."/>
            <person name="Andreopoulos B."/>
            <person name="Lipzen A."/>
            <person name="Chen C."/>
            <person name="Yanf M."/>
            <person name="Daum C."/>
            <person name="Ng V."/>
            <person name="Clum A."/>
            <person name="Steindorff A."/>
            <person name="Ohm R."/>
            <person name="Martin F."/>
            <person name="Silar P."/>
            <person name="Natvig D."/>
            <person name="Lalanne C."/>
            <person name="Gautier V."/>
            <person name="Ament-Velasquez S.L."/>
            <person name="Kruys A."/>
            <person name="Hutchinson M.I."/>
            <person name="Powell A.J."/>
            <person name="Barry K."/>
            <person name="Miller A.N."/>
            <person name="Grigoriev I.V."/>
            <person name="Debuchy R."/>
            <person name="Gladieux P."/>
            <person name="Thoren M.H."/>
            <person name="Johannesson H."/>
        </authorList>
    </citation>
    <scope>NUCLEOTIDE SEQUENCE</scope>
    <source>
        <strain evidence="1">CBS 955.72</strain>
    </source>
</reference>